<reference evidence="9" key="1">
    <citation type="submission" date="2022-10" db="EMBL/GenBank/DDBJ databases">
        <authorList>
            <person name="Byrne P K."/>
        </authorList>
    </citation>
    <scope>NUCLEOTIDE SEQUENCE</scope>
    <source>
        <strain evidence="9">IFO1815</strain>
    </source>
</reference>
<dbReference type="RefSeq" id="XP_056077992.1">
    <property type="nucleotide sequence ID" value="XM_056224034.1"/>
</dbReference>
<evidence type="ECO:0000256" key="6">
    <source>
        <dbReference type="ARBA" id="ARBA00023295"/>
    </source>
</evidence>
<dbReference type="InterPro" id="IPR019800">
    <property type="entry name" value="Glyco_hydro_3_AS"/>
</dbReference>
<evidence type="ECO:0000313" key="10">
    <source>
        <dbReference type="Proteomes" id="UP001161438"/>
    </source>
</evidence>
<dbReference type="InterPro" id="IPR002772">
    <property type="entry name" value="Glyco_hydro_3_C"/>
</dbReference>
<dbReference type="PROSITE" id="PS51820">
    <property type="entry name" value="PA14"/>
    <property type="match status" value="1"/>
</dbReference>
<evidence type="ECO:0000259" key="8">
    <source>
        <dbReference type="PROSITE" id="PS51820"/>
    </source>
</evidence>
<accession>A0AA35IQ69</accession>
<keyword evidence="7" id="KW-0119">Carbohydrate metabolism</keyword>
<dbReference type="InterPro" id="IPR036962">
    <property type="entry name" value="Glyco_hydro_3_N_sf"/>
</dbReference>
<dbReference type="FunFam" id="2.60.40.10:FF:000495">
    <property type="entry name" value="Periplasmic beta-glucosidase"/>
    <property type="match status" value="1"/>
</dbReference>
<dbReference type="FunFam" id="3.20.20.300:FF:000006">
    <property type="entry name" value="Beta-glucosidase H"/>
    <property type="match status" value="1"/>
</dbReference>
<dbReference type="InterPro" id="IPR011658">
    <property type="entry name" value="PA14_dom"/>
</dbReference>
<dbReference type="SUPFAM" id="SSF56988">
    <property type="entry name" value="Anthrax protective antigen"/>
    <property type="match status" value="1"/>
</dbReference>
<dbReference type="PROSITE" id="PS00775">
    <property type="entry name" value="GLYCOSYL_HYDROL_F3"/>
    <property type="match status" value="1"/>
</dbReference>
<dbReference type="InterPro" id="IPR017853">
    <property type="entry name" value="GH"/>
</dbReference>
<dbReference type="SUPFAM" id="SSF51445">
    <property type="entry name" value="(Trans)glycosidases"/>
    <property type="match status" value="1"/>
</dbReference>
<gene>
    <name evidence="9" type="primary">SMKI12G0080</name>
    <name evidence="9" type="ORF">SMKI_12G0080</name>
</gene>
<dbReference type="Pfam" id="PF01915">
    <property type="entry name" value="Glyco_hydro_3_C"/>
    <property type="match status" value="1"/>
</dbReference>
<dbReference type="Gene3D" id="2.60.40.10">
    <property type="entry name" value="Immunoglobulins"/>
    <property type="match status" value="1"/>
</dbReference>
<dbReference type="Gene3D" id="3.20.20.300">
    <property type="entry name" value="Glycoside hydrolase, family 3, N-terminal domain"/>
    <property type="match status" value="1"/>
</dbReference>
<dbReference type="PRINTS" id="PR00133">
    <property type="entry name" value="GLHYDRLASE3"/>
</dbReference>
<dbReference type="GeneID" id="80919726"/>
<feature type="domain" description="PA14" evidence="8">
    <location>
        <begin position="406"/>
        <end position="566"/>
    </location>
</feature>
<evidence type="ECO:0000256" key="1">
    <source>
        <dbReference type="ARBA" id="ARBA00000448"/>
    </source>
</evidence>
<comment type="pathway">
    <text evidence="7">Glycan metabolism; cellulose degradation.</text>
</comment>
<dbReference type="EMBL" id="OX365768">
    <property type="protein sequence ID" value="CAI4034872.1"/>
    <property type="molecule type" value="Genomic_DNA"/>
</dbReference>
<evidence type="ECO:0000313" key="9">
    <source>
        <dbReference type="EMBL" id="CAI4034872.1"/>
    </source>
</evidence>
<keyword evidence="7" id="KW-0624">Polysaccharide degradation</keyword>
<evidence type="ECO:0000256" key="4">
    <source>
        <dbReference type="ARBA" id="ARBA00012744"/>
    </source>
</evidence>
<dbReference type="InterPro" id="IPR013783">
    <property type="entry name" value="Ig-like_fold"/>
</dbReference>
<evidence type="ECO:0000256" key="5">
    <source>
        <dbReference type="ARBA" id="ARBA00022801"/>
    </source>
</evidence>
<dbReference type="InterPro" id="IPR036881">
    <property type="entry name" value="Glyco_hydro_3_C_sf"/>
</dbReference>
<dbReference type="SMR" id="A0AA35IQ69"/>
<comment type="catalytic activity">
    <reaction evidence="1 7">
        <text>Hydrolysis of terminal, non-reducing beta-D-glucosyl residues with release of beta-D-glucose.</text>
        <dbReference type="EC" id="3.2.1.21"/>
    </reaction>
</comment>
<dbReference type="Gene3D" id="2.60.120.260">
    <property type="entry name" value="Galactose-binding domain-like"/>
    <property type="match status" value="1"/>
</dbReference>
<dbReference type="SMART" id="SM00758">
    <property type="entry name" value="PA14"/>
    <property type="match status" value="1"/>
</dbReference>
<dbReference type="InterPro" id="IPR026891">
    <property type="entry name" value="Fn3-like"/>
</dbReference>
<sequence length="845" mass="94082">MTFDIEKVLSELTTNEKISLIAAEDFWHTTPIKRLDIPSVRVSDGPNGIRGTKFFNSVPSAAFPNGTALASTFDKELLKEVGARMADEAIQKNAGVILGPTINIQRGPLGGRGFESFSEVPYLSGIAASCIVNGIQSRGVAATLKHFVCNDLEDQRMSSNSIVTCRALREIYLEPFKLAVKYSDPQCIMTSYNKVNGVHCSNSKNLLIDILRDEWKWGGMVMSDWFGTYSVDSIKNGLDIEFPGPSKWRSLDLLKSNLDSKAGITISNIDDCVRHVLKLVHYVSENSKKTQIKDHGPETTLNNTEHMSKHLRKVASESIVLLKNVDDILPLKKESSVVVIGPNAKAKSYSGGGSASLQPYYVITPYEGICEKIGRNVEYTAGCDSRKTLSGLIEAMVVDPCQPAEGDNIGIIAQYFMDPANQRSADVEPFDTHRVTQSYVTLFDYTHPNIDPIMPFFYIHFEGFFTPEEDGEYIFGVQVFGTALFYIDDKLEIDNKTHQTKGSFCFGAGTREETCEKYLVKGHQYRIRIEYGSGPTSSVAADFGYGGIQVGFAKKLNADEEIARAVQLAKTNDNVILCIGLNGEWESEGYDRENMSLPKNNDRLISAVLTANPNTIVVNQSGMPVELPWVDQCKALLQCWYGGNELGNAIADVLYGDVVPSGKLSISWPYMCHDNPAFLNFKTESGRVLYGEDIYVGYRFYEKVRRQVAFPFGHGLSYTTFRFDDLIVSIDETLDLLETSLNVTNTGDTIAGKEVIQVYVSHNESTIGRPIKELKGFQKVFLKPNETKKVTMKLSLKDSISYFDEEKQLWCATEGIYQILVGSSSKDIKLTERFDVNKTSYWKGL</sequence>
<dbReference type="PANTHER" id="PTHR42715:SF27">
    <property type="entry name" value="BETA-GLUCOSIDASE-RELATED"/>
    <property type="match status" value="1"/>
</dbReference>
<comment type="similarity">
    <text evidence="3">Belongs to the flocculin family.</text>
</comment>
<dbReference type="GO" id="GO:0008422">
    <property type="term" value="F:beta-glucosidase activity"/>
    <property type="evidence" value="ECO:0007669"/>
    <property type="project" value="UniProtKB-EC"/>
</dbReference>
<dbReference type="Proteomes" id="UP001161438">
    <property type="component" value="Chromosome 12"/>
</dbReference>
<evidence type="ECO:0000256" key="2">
    <source>
        <dbReference type="ARBA" id="ARBA00005336"/>
    </source>
</evidence>
<dbReference type="SMART" id="SM01217">
    <property type="entry name" value="Fn3_like"/>
    <property type="match status" value="1"/>
</dbReference>
<keyword evidence="6 7" id="KW-0326">Glycosidase</keyword>
<dbReference type="PANTHER" id="PTHR42715">
    <property type="entry name" value="BETA-GLUCOSIDASE"/>
    <property type="match status" value="1"/>
</dbReference>
<dbReference type="InterPro" id="IPR001764">
    <property type="entry name" value="Glyco_hydro_3_N"/>
</dbReference>
<evidence type="ECO:0000256" key="7">
    <source>
        <dbReference type="RuleBase" id="RU361161"/>
    </source>
</evidence>
<dbReference type="Pfam" id="PF14310">
    <property type="entry name" value="Fn3-like"/>
    <property type="match status" value="1"/>
</dbReference>
<dbReference type="InterPro" id="IPR050288">
    <property type="entry name" value="Cellulose_deg_GH3"/>
</dbReference>
<protein>
    <recommendedName>
        <fullName evidence="4 7">beta-glucosidase</fullName>
        <ecNumber evidence="4 7">3.2.1.21</ecNumber>
    </recommendedName>
</protein>
<name>A0AA35IQ69_SACMI</name>
<dbReference type="SUPFAM" id="SSF52279">
    <property type="entry name" value="Beta-D-glucan exohydrolase, C-terminal domain"/>
    <property type="match status" value="1"/>
</dbReference>
<dbReference type="Pfam" id="PF07691">
    <property type="entry name" value="PA14"/>
    <property type="match status" value="1"/>
</dbReference>
<dbReference type="AlphaFoldDB" id="A0AA35IQ69"/>
<keyword evidence="10" id="KW-1185">Reference proteome</keyword>
<dbReference type="GO" id="GO:0009251">
    <property type="term" value="P:glucan catabolic process"/>
    <property type="evidence" value="ECO:0007669"/>
    <property type="project" value="TreeGrafter"/>
</dbReference>
<dbReference type="EC" id="3.2.1.21" evidence="4 7"/>
<proteinExistence type="inferred from homology"/>
<dbReference type="Pfam" id="PF00933">
    <property type="entry name" value="Glyco_hydro_3"/>
    <property type="match status" value="1"/>
</dbReference>
<evidence type="ECO:0000256" key="3">
    <source>
        <dbReference type="ARBA" id="ARBA00009615"/>
    </source>
</evidence>
<comment type="similarity">
    <text evidence="2 7">Belongs to the glycosyl hydrolase 3 family.</text>
</comment>
<organism evidence="9 10">
    <name type="scientific">Saccharomyces mikatae IFO 1815</name>
    <dbReference type="NCBI Taxonomy" id="226126"/>
    <lineage>
        <taxon>Eukaryota</taxon>
        <taxon>Fungi</taxon>
        <taxon>Dikarya</taxon>
        <taxon>Ascomycota</taxon>
        <taxon>Saccharomycotina</taxon>
        <taxon>Saccharomycetes</taxon>
        <taxon>Saccharomycetales</taxon>
        <taxon>Saccharomycetaceae</taxon>
        <taxon>Saccharomyces</taxon>
    </lineage>
</organism>
<keyword evidence="5 7" id="KW-0378">Hydrolase</keyword>
<dbReference type="Gene3D" id="3.40.50.1700">
    <property type="entry name" value="Glycoside hydrolase family 3 C-terminal domain"/>
    <property type="match status" value="1"/>
</dbReference>
<dbReference type="InterPro" id="IPR037524">
    <property type="entry name" value="PA14/GLEYA"/>
</dbReference>